<accession>A0A927N7E0</accession>
<organism evidence="1 2">
    <name type="scientific">Actinopolymorpha pittospori</name>
    <dbReference type="NCBI Taxonomy" id="648752"/>
    <lineage>
        <taxon>Bacteria</taxon>
        <taxon>Bacillati</taxon>
        <taxon>Actinomycetota</taxon>
        <taxon>Actinomycetes</taxon>
        <taxon>Propionibacteriales</taxon>
        <taxon>Actinopolymorphaceae</taxon>
        <taxon>Actinopolymorpha</taxon>
    </lineage>
</organism>
<dbReference type="Proteomes" id="UP000638648">
    <property type="component" value="Unassembled WGS sequence"/>
</dbReference>
<proteinExistence type="predicted"/>
<name>A0A927N7E0_9ACTN</name>
<gene>
    <name evidence="1" type="ORF">HEB94_007180</name>
</gene>
<dbReference type="AlphaFoldDB" id="A0A927N7E0"/>
<dbReference type="EMBL" id="JADBEM010000001">
    <property type="protein sequence ID" value="MBE1610332.1"/>
    <property type="molecule type" value="Genomic_DNA"/>
</dbReference>
<sequence length="29" mass="3361">MSKVSTADNDPALLTDWRQQAWKLEKAEQ</sequence>
<keyword evidence="2" id="KW-1185">Reference proteome</keyword>
<protein>
    <submittedName>
        <fullName evidence="1">Uncharacterized protein</fullName>
    </submittedName>
</protein>
<evidence type="ECO:0000313" key="2">
    <source>
        <dbReference type="Proteomes" id="UP000638648"/>
    </source>
</evidence>
<reference evidence="1" key="1">
    <citation type="submission" date="2020-10" db="EMBL/GenBank/DDBJ databases">
        <title>Sequencing the genomes of 1000 actinobacteria strains.</title>
        <authorList>
            <person name="Klenk H.-P."/>
        </authorList>
    </citation>
    <scope>NUCLEOTIDE SEQUENCE</scope>
    <source>
        <strain evidence="1">DSM 45354</strain>
    </source>
</reference>
<comment type="caution">
    <text evidence="1">The sequence shown here is derived from an EMBL/GenBank/DDBJ whole genome shotgun (WGS) entry which is preliminary data.</text>
</comment>
<evidence type="ECO:0000313" key="1">
    <source>
        <dbReference type="EMBL" id="MBE1610332.1"/>
    </source>
</evidence>